<keyword evidence="3" id="KW-0333">Golgi apparatus</keyword>
<keyword evidence="2 3" id="KW-0808">Transferase</keyword>
<keyword evidence="3" id="KW-0812">Transmembrane</keyword>
<keyword evidence="5" id="KW-1185">Reference proteome</keyword>
<dbReference type="Pfam" id="PF01531">
    <property type="entry name" value="Glyco_transf_11"/>
    <property type="match status" value="1"/>
</dbReference>
<keyword evidence="1 3" id="KW-0328">Glycosyltransferase</keyword>
<dbReference type="Proteomes" id="UP000749559">
    <property type="component" value="Unassembled WGS sequence"/>
</dbReference>
<dbReference type="GO" id="GO:0005975">
    <property type="term" value="P:carbohydrate metabolic process"/>
    <property type="evidence" value="ECO:0007669"/>
    <property type="project" value="InterPro"/>
</dbReference>
<dbReference type="PANTHER" id="PTHR11927">
    <property type="entry name" value="GALACTOSIDE 2-L-FUCOSYLTRANSFERASE"/>
    <property type="match status" value="1"/>
</dbReference>
<proteinExistence type="inferred from homology"/>
<comment type="pathway">
    <text evidence="3">Protein modification; protein glycosylation.</text>
</comment>
<evidence type="ECO:0000313" key="5">
    <source>
        <dbReference type="Proteomes" id="UP000749559"/>
    </source>
</evidence>
<feature type="transmembrane region" description="Helical" evidence="3">
    <location>
        <begin position="21"/>
        <end position="43"/>
    </location>
</feature>
<accession>A0A8S4NQ99</accession>
<name>A0A8S4NQ99_OWEFU</name>
<evidence type="ECO:0000256" key="2">
    <source>
        <dbReference type="ARBA" id="ARBA00022679"/>
    </source>
</evidence>
<sequence length="338" mass="38929">MTRPVVNIRADIRKYEKMAKHCIFIFFVGFSVSLFVLNFGWFYTSEYGSYTISNSKEYTLKYGSGCPLIKQFAGRTGNQMFMFASAFAIAKKNKMTLHVSTKFPLRRIFRLKWIEYRPTDILNKMVVNNVSDNGESATFHLDLMTINMCNTQLSGYLQSWRYFSTYTSEIKAQFQFQASIANQAQDYIKEVMKIHNAFITVGVHVRRYKLDRPGAKTKGYRTPPVEYYHNAIDHFTNLYHNLNIAFIICTDDYYWVAQNLNRSDVTLCNTHNPAALDLAILSQCNASIMSIGSFGWWAAYLSEGPVVYYGGNPIPGSDNDQSMVRGDYFLPHWTSMLE</sequence>
<dbReference type="GO" id="GO:0032580">
    <property type="term" value="C:Golgi cisterna membrane"/>
    <property type="evidence" value="ECO:0007669"/>
    <property type="project" value="UniProtKB-SubCell"/>
</dbReference>
<dbReference type="InterPro" id="IPR002516">
    <property type="entry name" value="Glyco_trans_11"/>
</dbReference>
<keyword evidence="3" id="KW-0472">Membrane</keyword>
<dbReference type="EMBL" id="CAIIXF020000005">
    <property type="protein sequence ID" value="CAH1782843.1"/>
    <property type="molecule type" value="Genomic_DNA"/>
</dbReference>
<reference evidence="4" key="1">
    <citation type="submission" date="2022-03" db="EMBL/GenBank/DDBJ databases">
        <authorList>
            <person name="Martin C."/>
        </authorList>
    </citation>
    <scope>NUCLEOTIDE SEQUENCE</scope>
</reference>
<evidence type="ECO:0000313" key="4">
    <source>
        <dbReference type="EMBL" id="CAH1782843.1"/>
    </source>
</evidence>
<organism evidence="4 5">
    <name type="scientific">Owenia fusiformis</name>
    <name type="common">Polychaete worm</name>
    <dbReference type="NCBI Taxonomy" id="6347"/>
    <lineage>
        <taxon>Eukaryota</taxon>
        <taxon>Metazoa</taxon>
        <taxon>Spiralia</taxon>
        <taxon>Lophotrochozoa</taxon>
        <taxon>Annelida</taxon>
        <taxon>Polychaeta</taxon>
        <taxon>Sedentaria</taxon>
        <taxon>Canalipalpata</taxon>
        <taxon>Sabellida</taxon>
        <taxon>Oweniida</taxon>
        <taxon>Oweniidae</taxon>
        <taxon>Owenia</taxon>
    </lineage>
</organism>
<dbReference type="EC" id="2.4.1.-" evidence="3"/>
<dbReference type="CDD" id="cd11301">
    <property type="entry name" value="Fut1_Fut2_like"/>
    <property type="match status" value="1"/>
</dbReference>
<comment type="similarity">
    <text evidence="3">Belongs to the glycosyltransferase 11 family.</text>
</comment>
<dbReference type="GO" id="GO:0008107">
    <property type="term" value="F:galactoside 2-alpha-L-fucosyltransferase activity"/>
    <property type="evidence" value="ECO:0007669"/>
    <property type="project" value="InterPro"/>
</dbReference>
<evidence type="ECO:0000256" key="1">
    <source>
        <dbReference type="ARBA" id="ARBA00022676"/>
    </source>
</evidence>
<dbReference type="OrthoDB" id="3226at2759"/>
<comment type="caution">
    <text evidence="4">The sequence shown here is derived from an EMBL/GenBank/DDBJ whole genome shotgun (WGS) entry which is preliminary data.</text>
</comment>
<comment type="subcellular location">
    <subcellularLocation>
        <location evidence="3">Golgi apparatus</location>
        <location evidence="3">Golgi stack membrane</location>
        <topology evidence="3">Single-pass type II membrane protein</topology>
    </subcellularLocation>
</comment>
<keyword evidence="3" id="KW-1133">Transmembrane helix</keyword>
<protein>
    <recommendedName>
        <fullName evidence="3">L-Fucosyltransferase</fullName>
        <ecNumber evidence="3">2.4.1.-</ecNumber>
    </recommendedName>
</protein>
<evidence type="ECO:0000256" key="3">
    <source>
        <dbReference type="RuleBase" id="RU363129"/>
    </source>
</evidence>
<gene>
    <name evidence="4" type="ORF">OFUS_LOCUS9248</name>
</gene>
<dbReference type="AlphaFoldDB" id="A0A8S4NQ99"/>
<dbReference type="PANTHER" id="PTHR11927:SF9">
    <property type="entry name" value="L-FUCOSYLTRANSFERASE"/>
    <property type="match status" value="1"/>
</dbReference>
<keyword evidence="3" id="KW-0735">Signal-anchor</keyword>
<keyword evidence="3" id="KW-0325">Glycoprotein</keyword>